<keyword evidence="9" id="KW-1185">Reference proteome</keyword>
<feature type="transmembrane region" description="Helical" evidence="6">
    <location>
        <begin position="185"/>
        <end position="201"/>
    </location>
</feature>
<feature type="transmembrane region" description="Helical" evidence="6">
    <location>
        <begin position="12"/>
        <end position="33"/>
    </location>
</feature>
<dbReference type="PANTHER" id="PTHR31218">
    <property type="entry name" value="WAT1-RELATED PROTEIN"/>
    <property type="match status" value="1"/>
</dbReference>
<feature type="transmembrane region" description="Helical" evidence="6">
    <location>
        <begin position="252"/>
        <end position="271"/>
    </location>
</feature>
<dbReference type="EMBL" id="OX459123">
    <property type="protein sequence ID" value="CAI9111076.1"/>
    <property type="molecule type" value="Genomic_DNA"/>
</dbReference>
<feature type="transmembrane region" description="Helical" evidence="6">
    <location>
        <begin position="78"/>
        <end position="96"/>
    </location>
</feature>
<evidence type="ECO:0000259" key="7">
    <source>
        <dbReference type="Pfam" id="PF00892"/>
    </source>
</evidence>
<keyword evidence="3 6" id="KW-0812">Transmembrane</keyword>
<feature type="transmembrane region" description="Helical" evidence="6">
    <location>
        <begin position="303"/>
        <end position="321"/>
    </location>
</feature>
<dbReference type="GO" id="GO:0022857">
    <property type="term" value="F:transmembrane transporter activity"/>
    <property type="evidence" value="ECO:0007669"/>
    <property type="project" value="InterPro"/>
</dbReference>
<sequence>MSTRSRRICYGEVVPFMVMTFLQCGQVGLSTLFKKASRDGMSYMVFILYSYTIAGLVLLPFSLLFERNKKLPRLNKQIIGRFILLGFLGYVTQMLGFKGIEYSSPTMASSMSNLTPAITFALAVLFRMEKVDIGSLSSRAKILGTLLSITGALVVVLYEGPTVIRTSMNSGLSSPSSYQSLNSEHSNWVIGGLLLIGDYILFSTQAVQEFPELLLVSIYNLIVAVIAAPFTIIAEPHISAWTMSSKMMTIVIAYNGLFGSSFATVLLTWGLHVKGPVYVALFTPFSIVIAAVMSVIFLGDSLYLGTVIGAVIMSLGFYLCIWGKAKEEQTEEEEFSFDSGHAQRAPLLQ</sequence>
<keyword evidence="4 6" id="KW-1133">Transmembrane helix</keyword>
<organism evidence="8 9">
    <name type="scientific">Oldenlandia corymbosa var. corymbosa</name>
    <dbReference type="NCBI Taxonomy" id="529605"/>
    <lineage>
        <taxon>Eukaryota</taxon>
        <taxon>Viridiplantae</taxon>
        <taxon>Streptophyta</taxon>
        <taxon>Embryophyta</taxon>
        <taxon>Tracheophyta</taxon>
        <taxon>Spermatophyta</taxon>
        <taxon>Magnoliopsida</taxon>
        <taxon>eudicotyledons</taxon>
        <taxon>Gunneridae</taxon>
        <taxon>Pentapetalae</taxon>
        <taxon>asterids</taxon>
        <taxon>lamiids</taxon>
        <taxon>Gentianales</taxon>
        <taxon>Rubiaceae</taxon>
        <taxon>Rubioideae</taxon>
        <taxon>Spermacoceae</taxon>
        <taxon>Hedyotis-Oldenlandia complex</taxon>
        <taxon>Oldenlandia</taxon>
    </lineage>
</organism>
<dbReference type="Proteomes" id="UP001161247">
    <property type="component" value="Chromosome 6"/>
</dbReference>
<keyword evidence="5 6" id="KW-0472">Membrane</keyword>
<feature type="transmembrane region" description="Helical" evidence="6">
    <location>
        <begin position="140"/>
        <end position="158"/>
    </location>
</feature>
<protein>
    <recommendedName>
        <fullName evidence="6">WAT1-related protein</fullName>
    </recommendedName>
</protein>
<dbReference type="Pfam" id="PF00892">
    <property type="entry name" value="EamA"/>
    <property type="match status" value="2"/>
</dbReference>
<feature type="domain" description="EamA" evidence="7">
    <location>
        <begin position="188"/>
        <end position="320"/>
    </location>
</feature>
<dbReference type="SUPFAM" id="SSF103481">
    <property type="entry name" value="Multidrug resistance efflux transporter EmrE"/>
    <property type="match status" value="2"/>
</dbReference>
<dbReference type="InterPro" id="IPR000620">
    <property type="entry name" value="EamA_dom"/>
</dbReference>
<dbReference type="InterPro" id="IPR030184">
    <property type="entry name" value="WAT1-related"/>
</dbReference>
<accession>A0AAV1DVI1</accession>
<proteinExistence type="inferred from homology"/>
<evidence type="ECO:0000313" key="9">
    <source>
        <dbReference type="Proteomes" id="UP001161247"/>
    </source>
</evidence>
<reference evidence="8" key="1">
    <citation type="submission" date="2023-03" db="EMBL/GenBank/DDBJ databases">
        <authorList>
            <person name="Julca I."/>
        </authorList>
    </citation>
    <scope>NUCLEOTIDE SEQUENCE</scope>
</reference>
<evidence type="ECO:0000256" key="2">
    <source>
        <dbReference type="ARBA" id="ARBA00007635"/>
    </source>
</evidence>
<feature type="transmembrane region" description="Helical" evidence="6">
    <location>
        <begin position="278"/>
        <end position="297"/>
    </location>
</feature>
<feature type="transmembrane region" description="Helical" evidence="6">
    <location>
        <begin position="108"/>
        <end position="128"/>
    </location>
</feature>
<gene>
    <name evidence="8" type="ORF">OLC1_LOCUS18586</name>
</gene>
<evidence type="ECO:0000256" key="3">
    <source>
        <dbReference type="ARBA" id="ARBA00022692"/>
    </source>
</evidence>
<dbReference type="AlphaFoldDB" id="A0AAV1DVI1"/>
<feature type="transmembrane region" description="Helical" evidence="6">
    <location>
        <begin position="45"/>
        <end position="66"/>
    </location>
</feature>
<evidence type="ECO:0000256" key="1">
    <source>
        <dbReference type="ARBA" id="ARBA00004141"/>
    </source>
</evidence>
<name>A0AAV1DVI1_OLDCO</name>
<comment type="subcellular location">
    <subcellularLocation>
        <location evidence="1 6">Membrane</location>
        <topology evidence="1 6">Multi-pass membrane protein</topology>
    </subcellularLocation>
</comment>
<comment type="similarity">
    <text evidence="2 6">Belongs to the drug/metabolite transporter (DMT) superfamily. Plant drug/metabolite exporter (P-DME) (TC 2.A.7.4) family.</text>
</comment>
<feature type="transmembrane region" description="Helical" evidence="6">
    <location>
        <begin position="213"/>
        <end position="232"/>
    </location>
</feature>
<evidence type="ECO:0000313" key="8">
    <source>
        <dbReference type="EMBL" id="CAI9111076.1"/>
    </source>
</evidence>
<evidence type="ECO:0000256" key="6">
    <source>
        <dbReference type="RuleBase" id="RU363077"/>
    </source>
</evidence>
<dbReference type="InterPro" id="IPR037185">
    <property type="entry name" value="EmrE-like"/>
</dbReference>
<dbReference type="GO" id="GO:0016020">
    <property type="term" value="C:membrane"/>
    <property type="evidence" value="ECO:0007669"/>
    <property type="project" value="UniProtKB-SubCell"/>
</dbReference>
<evidence type="ECO:0000256" key="4">
    <source>
        <dbReference type="ARBA" id="ARBA00022989"/>
    </source>
</evidence>
<feature type="domain" description="EamA" evidence="7">
    <location>
        <begin position="28"/>
        <end position="156"/>
    </location>
</feature>
<evidence type="ECO:0000256" key="5">
    <source>
        <dbReference type="ARBA" id="ARBA00023136"/>
    </source>
</evidence>